<dbReference type="Proteomes" id="UP000887013">
    <property type="component" value="Unassembled WGS sequence"/>
</dbReference>
<sequence length="80" mass="9053">MEANSTSVTTEPMEQGWWKQRLLSIFNRSVVIPVSFDVLLTMLVAFIRTLELNEPSMYGIWMSRDSVADFDVASATLLPV</sequence>
<proteinExistence type="predicted"/>
<name>A0A8X6R843_NEPPI</name>
<dbReference type="AlphaFoldDB" id="A0A8X6R843"/>
<keyword evidence="1" id="KW-1133">Transmembrane helix</keyword>
<gene>
    <name evidence="2" type="ORF">NPIL_657221</name>
</gene>
<reference evidence="2" key="1">
    <citation type="submission" date="2020-08" db="EMBL/GenBank/DDBJ databases">
        <title>Multicomponent nature underlies the extraordinary mechanical properties of spider dragline silk.</title>
        <authorList>
            <person name="Kono N."/>
            <person name="Nakamura H."/>
            <person name="Mori M."/>
            <person name="Yoshida Y."/>
            <person name="Ohtoshi R."/>
            <person name="Malay A.D."/>
            <person name="Moran D.A.P."/>
            <person name="Tomita M."/>
            <person name="Numata K."/>
            <person name="Arakawa K."/>
        </authorList>
    </citation>
    <scope>NUCLEOTIDE SEQUENCE</scope>
</reference>
<protein>
    <submittedName>
        <fullName evidence="2">Uncharacterized protein</fullName>
    </submittedName>
</protein>
<keyword evidence="1" id="KW-0812">Transmembrane</keyword>
<feature type="transmembrane region" description="Helical" evidence="1">
    <location>
        <begin position="25"/>
        <end position="47"/>
    </location>
</feature>
<organism evidence="2 3">
    <name type="scientific">Nephila pilipes</name>
    <name type="common">Giant wood spider</name>
    <name type="synonym">Nephila maculata</name>
    <dbReference type="NCBI Taxonomy" id="299642"/>
    <lineage>
        <taxon>Eukaryota</taxon>
        <taxon>Metazoa</taxon>
        <taxon>Ecdysozoa</taxon>
        <taxon>Arthropoda</taxon>
        <taxon>Chelicerata</taxon>
        <taxon>Arachnida</taxon>
        <taxon>Araneae</taxon>
        <taxon>Araneomorphae</taxon>
        <taxon>Entelegynae</taxon>
        <taxon>Araneoidea</taxon>
        <taxon>Nephilidae</taxon>
        <taxon>Nephila</taxon>
    </lineage>
</organism>
<evidence type="ECO:0000313" key="3">
    <source>
        <dbReference type="Proteomes" id="UP000887013"/>
    </source>
</evidence>
<comment type="caution">
    <text evidence="2">The sequence shown here is derived from an EMBL/GenBank/DDBJ whole genome shotgun (WGS) entry which is preliminary data.</text>
</comment>
<dbReference type="EMBL" id="BMAW01040681">
    <property type="protein sequence ID" value="GFU60601.1"/>
    <property type="molecule type" value="Genomic_DNA"/>
</dbReference>
<evidence type="ECO:0000313" key="2">
    <source>
        <dbReference type="EMBL" id="GFU60601.1"/>
    </source>
</evidence>
<evidence type="ECO:0000256" key="1">
    <source>
        <dbReference type="SAM" id="Phobius"/>
    </source>
</evidence>
<keyword evidence="1" id="KW-0472">Membrane</keyword>
<accession>A0A8X6R843</accession>
<keyword evidence="3" id="KW-1185">Reference proteome</keyword>